<dbReference type="InterPro" id="IPR039900">
    <property type="entry name" value="Pat1-like"/>
</dbReference>
<feature type="region of interest" description="Disordered" evidence="1">
    <location>
        <begin position="77"/>
        <end position="101"/>
    </location>
</feature>
<dbReference type="EMBL" id="OX465083">
    <property type="protein sequence ID" value="CAI9292899.1"/>
    <property type="molecule type" value="Genomic_DNA"/>
</dbReference>
<keyword evidence="3" id="KW-1185">Reference proteome</keyword>
<reference evidence="2" key="1">
    <citation type="submission" date="2023-04" db="EMBL/GenBank/DDBJ databases">
        <authorList>
            <person name="Vijverberg K."/>
            <person name="Xiong W."/>
            <person name="Schranz E."/>
        </authorList>
    </citation>
    <scope>NUCLEOTIDE SEQUENCE</scope>
</reference>
<sequence length="152" mass="17147">MKGFRVKIGAMNRSGEIIKDNMHYLENDKLFDASQYAFFGRPTTEKIEFGCLEEDEDNPSTGVLDDECHLFDREELNKSVSRPRHPGVIGDRGSGSISRESSSASVDLLEWLDQHISDIESSHGCRRCSSQSHLPSDPKPLYRASSYPTEKH</sequence>
<dbReference type="PANTHER" id="PTHR21551">
    <property type="entry name" value="TOPOISOMERASE II-ASSOCIATED PROTEIN PAT1"/>
    <property type="match status" value="1"/>
</dbReference>
<evidence type="ECO:0000313" key="3">
    <source>
        <dbReference type="Proteomes" id="UP001177003"/>
    </source>
</evidence>
<gene>
    <name evidence="2" type="ORF">LSALG_LOCUS31940</name>
</gene>
<evidence type="ECO:0000313" key="2">
    <source>
        <dbReference type="EMBL" id="CAI9292899.1"/>
    </source>
</evidence>
<accession>A0AA36EE70</accession>
<protein>
    <submittedName>
        <fullName evidence="2">Uncharacterized protein</fullName>
    </submittedName>
</protein>
<feature type="region of interest" description="Disordered" evidence="1">
    <location>
        <begin position="122"/>
        <end position="152"/>
    </location>
</feature>
<dbReference type="AlphaFoldDB" id="A0AA36EE70"/>
<dbReference type="GO" id="GO:0003723">
    <property type="term" value="F:RNA binding"/>
    <property type="evidence" value="ECO:0007669"/>
    <property type="project" value="TreeGrafter"/>
</dbReference>
<proteinExistence type="predicted"/>
<dbReference type="GO" id="GO:0033962">
    <property type="term" value="P:P-body assembly"/>
    <property type="evidence" value="ECO:0007669"/>
    <property type="project" value="TreeGrafter"/>
</dbReference>
<evidence type="ECO:0000256" key="1">
    <source>
        <dbReference type="SAM" id="MobiDB-lite"/>
    </source>
</evidence>
<dbReference type="GO" id="GO:0000290">
    <property type="term" value="P:deadenylation-dependent decapping of nuclear-transcribed mRNA"/>
    <property type="evidence" value="ECO:0007669"/>
    <property type="project" value="InterPro"/>
</dbReference>
<organism evidence="2 3">
    <name type="scientific">Lactuca saligna</name>
    <name type="common">Willowleaf lettuce</name>
    <dbReference type="NCBI Taxonomy" id="75948"/>
    <lineage>
        <taxon>Eukaryota</taxon>
        <taxon>Viridiplantae</taxon>
        <taxon>Streptophyta</taxon>
        <taxon>Embryophyta</taxon>
        <taxon>Tracheophyta</taxon>
        <taxon>Spermatophyta</taxon>
        <taxon>Magnoliopsida</taxon>
        <taxon>eudicotyledons</taxon>
        <taxon>Gunneridae</taxon>
        <taxon>Pentapetalae</taxon>
        <taxon>asterids</taxon>
        <taxon>campanulids</taxon>
        <taxon>Asterales</taxon>
        <taxon>Asteraceae</taxon>
        <taxon>Cichorioideae</taxon>
        <taxon>Cichorieae</taxon>
        <taxon>Lactucinae</taxon>
        <taxon>Lactuca</taxon>
    </lineage>
</organism>
<name>A0AA36EE70_LACSI</name>
<dbReference type="GO" id="GO:0000932">
    <property type="term" value="C:P-body"/>
    <property type="evidence" value="ECO:0007669"/>
    <property type="project" value="TreeGrafter"/>
</dbReference>
<dbReference type="Proteomes" id="UP001177003">
    <property type="component" value="Chromosome 7"/>
</dbReference>
<dbReference type="PANTHER" id="PTHR21551:SF30">
    <property type="entry name" value="TOPOISOMERASE II-ASSOCIATED PROTEIN PAT1-RELATED"/>
    <property type="match status" value="1"/>
</dbReference>
<feature type="compositionally biased region" description="Low complexity" evidence="1">
    <location>
        <begin position="87"/>
        <end position="101"/>
    </location>
</feature>